<name>A0A0F9THC9_9ZZZZ</name>
<dbReference type="EMBL" id="LAZR01000329">
    <property type="protein sequence ID" value="KKN74292.1"/>
    <property type="molecule type" value="Genomic_DNA"/>
</dbReference>
<gene>
    <name evidence="1" type="ORF">LCGC14_0392310</name>
</gene>
<comment type="caution">
    <text evidence="1">The sequence shown here is derived from an EMBL/GenBank/DDBJ whole genome shotgun (WGS) entry which is preliminary data.</text>
</comment>
<reference evidence="1" key="1">
    <citation type="journal article" date="2015" name="Nature">
        <title>Complex archaea that bridge the gap between prokaryotes and eukaryotes.</title>
        <authorList>
            <person name="Spang A."/>
            <person name="Saw J.H."/>
            <person name="Jorgensen S.L."/>
            <person name="Zaremba-Niedzwiedzka K."/>
            <person name="Martijn J."/>
            <person name="Lind A.E."/>
            <person name="van Eijk R."/>
            <person name="Schleper C."/>
            <person name="Guy L."/>
            <person name="Ettema T.J."/>
        </authorList>
    </citation>
    <scope>NUCLEOTIDE SEQUENCE</scope>
</reference>
<accession>A0A0F9THC9</accession>
<protein>
    <submittedName>
        <fullName evidence="1">Uncharacterized protein</fullName>
    </submittedName>
</protein>
<organism evidence="1">
    <name type="scientific">marine sediment metagenome</name>
    <dbReference type="NCBI Taxonomy" id="412755"/>
    <lineage>
        <taxon>unclassified sequences</taxon>
        <taxon>metagenomes</taxon>
        <taxon>ecological metagenomes</taxon>
    </lineage>
</organism>
<dbReference type="AlphaFoldDB" id="A0A0F9THC9"/>
<proteinExistence type="predicted"/>
<sequence length="384" mass="41166">MSWLHGACGCCAVDLSRIIDIEIDGTHIWATGDILDAPGTDHIDQGQYIKATGAGPNWVFEPKTFLRLFRDGVDTYWSEERIISPVPATIRKVNTLGVQQWSDSRSAVGPSIGARNSNVSPVIFSWAGFKASVAVVASNVFTINDTTGVDIGGTAYTETIIRVRDIIYDSPNDVWYLSGQTHAIVGQPIHASIMKRTSAVAGGPDPLGFVWQTNPFGTLLRGDLTRLGLGTSAIFALGFERDVVGDVLTKLMAFNTATGAVLDTFLPNGNNFLTLPTGFRGDLWVIGDDCYIVHHAGPSPTLTVFQKVPFTAGLFGAPTKTLDIGALLPPPYDTTPVFLNAVAADGTDIFLGADDQLKFGPGNEQGPNLWSIDEATLAINWQLL</sequence>
<evidence type="ECO:0000313" key="1">
    <source>
        <dbReference type="EMBL" id="KKN74292.1"/>
    </source>
</evidence>